<organism evidence="1">
    <name type="scientific">Salmonella phage vB_STmST19_KE14</name>
    <dbReference type="NCBI Taxonomy" id="3161168"/>
    <lineage>
        <taxon>Viruses</taxon>
        <taxon>Duplodnaviria</taxon>
        <taxon>Heunggongvirae</taxon>
        <taxon>Uroviricota</taxon>
        <taxon>Caudoviricetes</taxon>
        <taxon>Autographivirales</taxon>
        <taxon>Autotranscriptaviridae</taxon>
        <taxon>Studiervirinae</taxon>
        <taxon>Kayfunavirus</taxon>
    </lineage>
</organism>
<reference evidence="1" key="1">
    <citation type="submission" date="2024-05" db="EMBL/GenBank/DDBJ databases">
        <authorList>
            <person name="Mugo M.M."/>
            <person name="Musyoki A.M."/>
            <person name="Makumi A.M."/>
            <person name="Mutai I."/>
            <person name="Drechsel O."/>
            <person name="Kering K.K."/>
            <person name="Muturi P."/>
            <person name="Mbae C.K."/>
            <person name="Kariuki S.M."/>
        </authorList>
    </citation>
    <scope>NUCLEOTIDE SEQUENCE</scope>
</reference>
<gene>
    <name evidence="1" type="ORF">WPAQZDVY_CDS0041</name>
</gene>
<protein>
    <submittedName>
        <fullName evidence="1">Uncharacterized protein</fullName>
    </submittedName>
</protein>
<sequence>MIIVYGLCKHHVETGRRHLKYKTLRHDAVMAHLKSV</sequence>
<proteinExistence type="predicted"/>
<accession>A0AAU8GDI7</accession>
<evidence type="ECO:0000313" key="1">
    <source>
        <dbReference type="EMBL" id="XCH39876.1"/>
    </source>
</evidence>
<name>A0AAU8GDI7_9CAUD</name>
<dbReference type="EMBL" id="PP856716">
    <property type="protein sequence ID" value="XCH39876.1"/>
    <property type="molecule type" value="Genomic_DNA"/>
</dbReference>